<dbReference type="Ensembl" id="ENSMMOT00000021722.1">
    <property type="protein sequence ID" value="ENSMMOP00000021366.1"/>
    <property type="gene ID" value="ENSMMOG00000016239.1"/>
</dbReference>
<evidence type="ECO:0000313" key="1">
    <source>
        <dbReference type="Ensembl" id="ENSMMOP00000021366.1"/>
    </source>
</evidence>
<evidence type="ECO:0000313" key="2">
    <source>
        <dbReference type="Proteomes" id="UP000261620"/>
    </source>
</evidence>
<dbReference type="Proteomes" id="UP000261620">
    <property type="component" value="Unplaced"/>
</dbReference>
<reference evidence="1" key="2">
    <citation type="submission" date="2025-09" db="UniProtKB">
        <authorList>
            <consortium name="Ensembl"/>
        </authorList>
    </citation>
    <scope>IDENTIFICATION</scope>
</reference>
<protein>
    <submittedName>
        <fullName evidence="1">Uncharacterized protein</fullName>
    </submittedName>
</protein>
<dbReference type="AlphaFoldDB" id="A0A3Q3XF15"/>
<reference evidence="1" key="1">
    <citation type="submission" date="2025-08" db="UniProtKB">
        <authorList>
            <consortium name="Ensembl"/>
        </authorList>
    </citation>
    <scope>IDENTIFICATION</scope>
</reference>
<keyword evidence="2" id="KW-1185">Reference proteome</keyword>
<name>A0A3Q3XF15_MOLML</name>
<sequence length="83" mass="9288">MRDQRTMCKMMILERKCADRAVRLHSALESQLSAGMPGSDVWDRTVSFFHGEEGLDFPQLQQIFQRGHAAFPLTHPGCGAAVL</sequence>
<organism evidence="1 2">
    <name type="scientific">Mola mola</name>
    <name type="common">Ocean sunfish</name>
    <name type="synonym">Tetraodon mola</name>
    <dbReference type="NCBI Taxonomy" id="94237"/>
    <lineage>
        <taxon>Eukaryota</taxon>
        <taxon>Metazoa</taxon>
        <taxon>Chordata</taxon>
        <taxon>Craniata</taxon>
        <taxon>Vertebrata</taxon>
        <taxon>Euteleostomi</taxon>
        <taxon>Actinopterygii</taxon>
        <taxon>Neopterygii</taxon>
        <taxon>Teleostei</taxon>
        <taxon>Neoteleostei</taxon>
        <taxon>Acanthomorphata</taxon>
        <taxon>Eupercaria</taxon>
        <taxon>Tetraodontiformes</taxon>
        <taxon>Molidae</taxon>
        <taxon>Mola</taxon>
    </lineage>
</organism>
<proteinExistence type="predicted"/>
<accession>A0A3Q3XF15</accession>